<accession>H2Y2E6</accession>
<proteinExistence type="predicted"/>
<reference evidence="2" key="1">
    <citation type="journal article" date="2002" name="Science">
        <title>The draft genome of Ciona intestinalis: insights into chordate and vertebrate origins.</title>
        <authorList>
            <person name="Dehal P."/>
            <person name="Satou Y."/>
            <person name="Campbell R.K."/>
            <person name="Chapman J."/>
            <person name="Degnan B."/>
            <person name="De Tomaso A."/>
            <person name="Davidson B."/>
            <person name="Di Gregorio A."/>
            <person name="Gelpke M."/>
            <person name="Goodstein D.M."/>
            <person name="Harafuji N."/>
            <person name="Hastings K.E."/>
            <person name="Ho I."/>
            <person name="Hotta K."/>
            <person name="Huang W."/>
            <person name="Kawashima T."/>
            <person name="Lemaire P."/>
            <person name="Martinez D."/>
            <person name="Meinertzhagen I.A."/>
            <person name="Necula S."/>
            <person name="Nonaka M."/>
            <person name="Putnam N."/>
            <person name="Rash S."/>
            <person name="Saiga H."/>
            <person name="Satake M."/>
            <person name="Terry A."/>
            <person name="Yamada L."/>
            <person name="Wang H.G."/>
            <person name="Awazu S."/>
            <person name="Azumi K."/>
            <person name="Boore J."/>
            <person name="Branno M."/>
            <person name="Chin-Bow S."/>
            <person name="DeSantis R."/>
            <person name="Doyle S."/>
            <person name="Francino P."/>
            <person name="Keys D.N."/>
            <person name="Haga S."/>
            <person name="Hayashi H."/>
            <person name="Hino K."/>
            <person name="Imai K.S."/>
            <person name="Inaba K."/>
            <person name="Kano S."/>
            <person name="Kobayashi K."/>
            <person name="Kobayashi M."/>
            <person name="Lee B.I."/>
            <person name="Makabe K.W."/>
            <person name="Manohar C."/>
            <person name="Matassi G."/>
            <person name="Medina M."/>
            <person name="Mochizuki Y."/>
            <person name="Mount S."/>
            <person name="Morishita T."/>
            <person name="Miura S."/>
            <person name="Nakayama A."/>
            <person name="Nishizaka S."/>
            <person name="Nomoto H."/>
            <person name="Ohta F."/>
            <person name="Oishi K."/>
            <person name="Rigoutsos I."/>
            <person name="Sano M."/>
            <person name="Sasaki A."/>
            <person name="Sasakura Y."/>
            <person name="Shoguchi E."/>
            <person name="Shin-i T."/>
            <person name="Spagnuolo A."/>
            <person name="Stainier D."/>
            <person name="Suzuki M.M."/>
            <person name="Tassy O."/>
            <person name="Takatori N."/>
            <person name="Tokuoka M."/>
            <person name="Yagi K."/>
            <person name="Yoshizaki F."/>
            <person name="Wada S."/>
            <person name="Zhang C."/>
            <person name="Hyatt P.D."/>
            <person name="Larimer F."/>
            <person name="Detter C."/>
            <person name="Doggett N."/>
            <person name="Glavina T."/>
            <person name="Hawkins T."/>
            <person name="Richardson P."/>
            <person name="Lucas S."/>
            <person name="Kohara Y."/>
            <person name="Levine M."/>
            <person name="Satoh N."/>
            <person name="Rokhsar D.S."/>
        </authorList>
    </citation>
    <scope>NUCLEOTIDE SEQUENCE [LARGE SCALE GENOMIC DNA]</scope>
</reference>
<evidence type="ECO:0000313" key="1">
    <source>
        <dbReference type="Ensembl" id="ENSCINP00000036081.1"/>
    </source>
</evidence>
<organism evidence="1 2">
    <name type="scientific">Ciona intestinalis</name>
    <name type="common">Transparent sea squirt</name>
    <name type="synonym">Ascidia intestinalis</name>
    <dbReference type="NCBI Taxonomy" id="7719"/>
    <lineage>
        <taxon>Eukaryota</taxon>
        <taxon>Metazoa</taxon>
        <taxon>Chordata</taxon>
        <taxon>Tunicata</taxon>
        <taxon>Ascidiacea</taxon>
        <taxon>Phlebobranchia</taxon>
        <taxon>Cionidae</taxon>
        <taxon>Ciona</taxon>
    </lineage>
</organism>
<evidence type="ECO:0000313" key="2">
    <source>
        <dbReference type="Proteomes" id="UP000008144"/>
    </source>
</evidence>
<dbReference type="HOGENOM" id="CLU_2995841_0_0_1"/>
<protein>
    <submittedName>
        <fullName evidence="1">Uncharacterized protein</fullName>
    </submittedName>
</protein>
<sequence length="57" mass="6490">MNERCFAVLAWMRKAPQLILTKICAHRQSTCNNYSIPTATETCKASVYEANMPVVQR</sequence>
<dbReference type="Ensembl" id="ENSCINT00000033473.1">
    <property type="protein sequence ID" value="ENSCINP00000036081.1"/>
    <property type="gene ID" value="ENSCING00000018296.1"/>
</dbReference>
<keyword evidence="2" id="KW-1185">Reference proteome</keyword>
<reference evidence="1" key="4">
    <citation type="submission" date="2025-09" db="UniProtKB">
        <authorList>
            <consortium name="Ensembl"/>
        </authorList>
    </citation>
    <scope>IDENTIFICATION</scope>
</reference>
<name>H2Y2E6_CIOIN</name>
<reference evidence="1" key="2">
    <citation type="journal article" date="2008" name="Genome Biol.">
        <title>Improved genome assembly and evidence-based global gene model set for the chordate Ciona intestinalis: new insight into intron and operon populations.</title>
        <authorList>
            <person name="Satou Y."/>
            <person name="Mineta K."/>
            <person name="Ogasawara M."/>
            <person name="Sasakura Y."/>
            <person name="Shoguchi E."/>
            <person name="Ueno K."/>
            <person name="Yamada L."/>
            <person name="Matsumoto J."/>
            <person name="Wasserscheid J."/>
            <person name="Dewar K."/>
            <person name="Wiley G.B."/>
            <person name="Macmil S.L."/>
            <person name="Roe B.A."/>
            <person name="Zeller R.W."/>
            <person name="Hastings K.E."/>
            <person name="Lemaire P."/>
            <person name="Lindquist E."/>
            <person name="Endo T."/>
            <person name="Hotta K."/>
            <person name="Inaba K."/>
        </authorList>
    </citation>
    <scope>NUCLEOTIDE SEQUENCE [LARGE SCALE GENOMIC DNA]</scope>
    <source>
        <strain evidence="1">wild type</strain>
    </source>
</reference>
<reference evidence="1" key="3">
    <citation type="submission" date="2025-08" db="UniProtKB">
        <authorList>
            <consortium name="Ensembl"/>
        </authorList>
    </citation>
    <scope>IDENTIFICATION</scope>
</reference>
<dbReference type="Proteomes" id="UP000008144">
    <property type="component" value="Chromosome 1"/>
</dbReference>
<dbReference type="InParanoid" id="H2Y2E6"/>
<dbReference type="EMBL" id="EAAA01000055">
    <property type="status" value="NOT_ANNOTATED_CDS"/>
    <property type="molecule type" value="Genomic_DNA"/>
</dbReference>
<dbReference type="AlphaFoldDB" id="H2Y2E6"/>